<dbReference type="Proteomes" id="UP001187415">
    <property type="component" value="Unassembled WGS sequence"/>
</dbReference>
<evidence type="ECO:0000256" key="2">
    <source>
        <dbReference type="ARBA" id="ARBA00004613"/>
    </source>
</evidence>
<evidence type="ECO:0000256" key="3">
    <source>
        <dbReference type="ARBA" id="ARBA00022475"/>
    </source>
</evidence>
<dbReference type="InterPro" id="IPR016054">
    <property type="entry name" value="LY6_UPA_recep-like"/>
</dbReference>
<dbReference type="Pfam" id="PF00087">
    <property type="entry name" value="Toxin_TOLIP"/>
    <property type="match status" value="1"/>
</dbReference>
<evidence type="ECO:0000256" key="4">
    <source>
        <dbReference type="ARBA" id="ARBA00022525"/>
    </source>
</evidence>
<evidence type="ECO:0000256" key="7">
    <source>
        <dbReference type="ARBA" id="ARBA00023180"/>
    </source>
</evidence>
<keyword evidence="5 8" id="KW-0732">Signal</keyword>
<dbReference type="SUPFAM" id="SSF57302">
    <property type="entry name" value="Snake toxin-like"/>
    <property type="match status" value="2"/>
</dbReference>
<protein>
    <submittedName>
        <fullName evidence="11">Uncharacterized protein</fullName>
    </submittedName>
</protein>
<gene>
    <name evidence="11" type="ORF">Q5P01_015498</name>
</gene>
<keyword evidence="6" id="KW-0472">Membrane</keyword>
<dbReference type="GO" id="GO:0005886">
    <property type="term" value="C:plasma membrane"/>
    <property type="evidence" value="ECO:0007669"/>
    <property type="project" value="UniProtKB-SubCell"/>
</dbReference>
<keyword evidence="3" id="KW-1003">Cell membrane</keyword>
<evidence type="ECO:0000313" key="12">
    <source>
        <dbReference type="Proteomes" id="UP001187415"/>
    </source>
</evidence>
<evidence type="ECO:0000256" key="8">
    <source>
        <dbReference type="SAM" id="SignalP"/>
    </source>
</evidence>
<dbReference type="Gene3D" id="2.10.60.10">
    <property type="entry name" value="CD59"/>
    <property type="match status" value="2"/>
</dbReference>
<dbReference type="InterPro" id="IPR045860">
    <property type="entry name" value="Snake_toxin-like_sf"/>
</dbReference>
<comment type="subcellular location">
    <subcellularLocation>
        <location evidence="1">Cell membrane</location>
    </subcellularLocation>
    <subcellularLocation>
        <location evidence="2">Secreted</location>
    </subcellularLocation>
</comment>
<evidence type="ECO:0000256" key="6">
    <source>
        <dbReference type="ARBA" id="ARBA00023136"/>
    </source>
</evidence>
<organism evidence="11 12">
    <name type="scientific">Channa striata</name>
    <name type="common">Snakehead murrel</name>
    <name type="synonym">Ophicephalus striatus</name>
    <dbReference type="NCBI Taxonomy" id="64152"/>
    <lineage>
        <taxon>Eukaryota</taxon>
        <taxon>Metazoa</taxon>
        <taxon>Chordata</taxon>
        <taxon>Craniata</taxon>
        <taxon>Vertebrata</taxon>
        <taxon>Euteleostomi</taxon>
        <taxon>Actinopterygii</taxon>
        <taxon>Neopterygii</taxon>
        <taxon>Teleostei</taxon>
        <taxon>Neoteleostei</taxon>
        <taxon>Acanthomorphata</taxon>
        <taxon>Anabantaria</taxon>
        <taxon>Anabantiformes</taxon>
        <taxon>Channoidei</taxon>
        <taxon>Channidae</taxon>
        <taxon>Channa</taxon>
    </lineage>
</organism>
<dbReference type="Pfam" id="PF00021">
    <property type="entry name" value="UPAR_LY6"/>
    <property type="match status" value="1"/>
</dbReference>
<dbReference type="PANTHER" id="PTHR20914">
    <property type="entry name" value="LY6/PLAUR DOMAIN-CONTAINING PROTEIN 8"/>
    <property type="match status" value="1"/>
</dbReference>
<dbReference type="InterPro" id="IPR050918">
    <property type="entry name" value="CNF-like_PLA2_Inhibitor"/>
</dbReference>
<evidence type="ECO:0000313" key="11">
    <source>
        <dbReference type="EMBL" id="KAK2835014.1"/>
    </source>
</evidence>
<evidence type="ECO:0000256" key="5">
    <source>
        <dbReference type="ARBA" id="ARBA00022729"/>
    </source>
</evidence>
<evidence type="ECO:0000259" key="10">
    <source>
        <dbReference type="Pfam" id="PF00087"/>
    </source>
</evidence>
<dbReference type="AlphaFoldDB" id="A0AA88SD47"/>
<evidence type="ECO:0000259" key="9">
    <source>
        <dbReference type="Pfam" id="PF00021"/>
    </source>
</evidence>
<feature type="chain" id="PRO_5041668778" evidence="8">
    <location>
        <begin position="20"/>
        <end position="209"/>
    </location>
</feature>
<keyword evidence="4" id="KW-0964">Secreted</keyword>
<reference evidence="11" key="1">
    <citation type="submission" date="2023-07" db="EMBL/GenBank/DDBJ databases">
        <title>Chromosome-level Genome Assembly of Striped Snakehead (Channa striata).</title>
        <authorList>
            <person name="Liu H."/>
        </authorList>
    </citation>
    <scope>NUCLEOTIDE SEQUENCE</scope>
    <source>
        <strain evidence="11">Gz</strain>
        <tissue evidence="11">Muscle</tissue>
    </source>
</reference>
<evidence type="ECO:0000256" key="1">
    <source>
        <dbReference type="ARBA" id="ARBA00004236"/>
    </source>
</evidence>
<feature type="domain" description="UPAR/Ly6" evidence="9">
    <location>
        <begin position="19"/>
        <end position="101"/>
    </location>
</feature>
<comment type="caution">
    <text evidence="11">The sequence shown here is derived from an EMBL/GenBank/DDBJ whole genome shotgun (WGS) entry which is preliminary data.</text>
</comment>
<accession>A0AA88SD47</accession>
<feature type="domain" description="Snake toxin/toxin-like" evidence="10">
    <location>
        <begin position="115"/>
        <end position="187"/>
    </location>
</feature>
<dbReference type="InterPro" id="IPR035076">
    <property type="entry name" value="Toxin/TOLIP"/>
</dbReference>
<dbReference type="GO" id="GO:0005576">
    <property type="term" value="C:extracellular region"/>
    <property type="evidence" value="ECO:0007669"/>
    <property type="project" value="UniProtKB-SubCell"/>
</dbReference>
<keyword evidence="7" id="KW-0325">Glycoprotein</keyword>
<proteinExistence type="predicted"/>
<keyword evidence="12" id="KW-1185">Reference proteome</keyword>
<name>A0AA88SD47_CHASR</name>
<dbReference type="EMBL" id="JAUPFM010000012">
    <property type="protein sequence ID" value="KAK2835014.1"/>
    <property type="molecule type" value="Genomic_DNA"/>
</dbReference>
<sequence>MKLILCLTLIWGIFSTAGALQCQNCNDSDCTSDKDPTDCSSETMCVAHSFKFTSGSELGQLEKKCDSSLCAATGRQAYSVSWPEYRRAGSIDCCNEDNCNKDVNQTIPAAKPNSLSCYSCLTDGLSCYTTSQCQGNENRCFKGHMMAGKTTTRLWGCMSANLCPPALGQVLFPDVLNITCCGTKLCNSAITTTPTTVCLLLGPLVLLFY</sequence>
<dbReference type="PANTHER" id="PTHR20914:SF9">
    <property type="entry name" value="COILED, ISOFORM A"/>
    <property type="match status" value="1"/>
</dbReference>
<feature type="signal peptide" evidence="8">
    <location>
        <begin position="1"/>
        <end position="19"/>
    </location>
</feature>